<dbReference type="GO" id="GO:0016787">
    <property type="term" value="F:hydrolase activity"/>
    <property type="evidence" value="ECO:0007669"/>
    <property type="project" value="UniProtKB-KW"/>
</dbReference>
<evidence type="ECO:0000313" key="8">
    <source>
        <dbReference type="EMBL" id="OPH36724.1"/>
    </source>
</evidence>
<dbReference type="GO" id="GO:0004519">
    <property type="term" value="F:endonuclease activity"/>
    <property type="evidence" value="ECO:0007669"/>
    <property type="project" value="UniProtKB-KW"/>
</dbReference>
<evidence type="ECO:0000313" key="9">
    <source>
        <dbReference type="Proteomes" id="UP000191025"/>
    </source>
</evidence>
<evidence type="ECO:0000256" key="5">
    <source>
        <dbReference type="ARBA" id="ARBA00022801"/>
    </source>
</evidence>
<reference evidence="9" key="1">
    <citation type="submission" date="2017-03" db="EMBL/GenBank/DDBJ databases">
        <title>Draft genome sequence of Moraxella equi CCUG 4950T type strain.</title>
        <authorList>
            <person name="Salva-Serra F."/>
            <person name="Engstrom-Jakobsson H."/>
            <person name="Thorell K."/>
            <person name="Jaen-Luchoro D."/>
            <person name="Gonzales-Siles L."/>
            <person name="Karlsson R."/>
            <person name="Yazdan S."/>
            <person name="Boulund F."/>
            <person name="Johnning A."/>
            <person name="Engstrand L."/>
            <person name="Kristiansson E."/>
            <person name="Moore E."/>
        </authorList>
    </citation>
    <scope>NUCLEOTIDE SEQUENCE [LARGE SCALE GENOMIC DNA]</scope>
    <source>
        <strain evidence="9">CCUG 4441</strain>
    </source>
</reference>
<dbReference type="AlphaFoldDB" id="A0A1V4GVS1"/>
<evidence type="ECO:0000256" key="7">
    <source>
        <dbReference type="ARBA" id="ARBA00023016"/>
    </source>
</evidence>
<dbReference type="Proteomes" id="UP000191025">
    <property type="component" value="Unassembled WGS sequence"/>
</dbReference>
<keyword evidence="5" id="KW-0378">Hydrolase</keyword>
<keyword evidence="2" id="KW-1277">Toxin-antitoxin system</keyword>
<dbReference type="Gene3D" id="3.30.920.30">
    <property type="entry name" value="Hypothetical protein"/>
    <property type="match status" value="1"/>
</dbReference>
<evidence type="ECO:0000256" key="3">
    <source>
        <dbReference type="ARBA" id="ARBA00022722"/>
    </source>
</evidence>
<gene>
    <name evidence="8" type="ORF">B5J94_06680</name>
</gene>
<keyword evidence="7" id="KW-0346">Stress response</keyword>
<proteinExistence type="inferred from homology"/>
<dbReference type="Pfam" id="PF07927">
    <property type="entry name" value="HicA_toxin"/>
    <property type="match status" value="1"/>
</dbReference>
<evidence type="ECO:0000256" key="4">
    <source>
        <dbReference type="ARBA" id="ARBA00022759"/>
    </source>
</evidence>
<dbReference type="GO" id="GO:0003729">
    <property type="term" value="F:mRNA binding"/>
    <property type="evidence" value="ECO:0007669"/>
    <property type="project" value="InterPro"/>
</dbReference>
<dbReference type="InterPro" id="IPR012933">
    <property type="entry name" value="HicA_mRNA_interferase"/>
</dbReference>
<name>A0A1V4GVS1_MORLA</name>
<accession>A0A1V4GVS1</accession>
<evidence type="ECO:0000256" key="1">
    <source>
        <dbReference type="ARBA" id="ARBA00006620"/>
    </source>
</evidence>
<keyword evidence="6" id="KW-0694">RNA-binding</keyword>
<keyword evidence="4" id="KW-0255">Endonuclease</keyword>
<dbReference type="RefSeq" id="WP_062498445.1">
    <property type="nucleotide sequence ID" value="NZ_MXAN01000046.1"/>
</dbReference>
<dbReference type="EMBL" id="MXAN01000046">
    <property type="protein sequence ID" value="OPH36724.1"/>
    <property type="molecule type" value="Genomic_DNA"/>
</dbReference>
<comment type="caution">
    <text evidence="8">The sequence shown here is derived from an EMBL/GenBank/DDBJ whole genome shotgun (WGS) entry which is preliminary data.</text>
</comment>
<dbReference type="SUPFAM" id="SSF54786">
    <property type="entry name" value="YcfA/nrd intein domain"/>
    <property type="match status" value="1"/>
</dbReference>
<sequence length="60" mass="6748">MKYSEFQRWLVAQGATVNKQGGKGSHRKVTLNGKTTTFPYHGSKEIGEGLRKKILKDLDL</sequence>
<keyword evidence="3" id="KW-0540">Nuclease</keyword>
<protein>
    <submittedName>
        <fullName evidence="8">mRNA interferase</fullName>
    </submittedName>
</protein>
<organism evidence="8 9">
    <name type="scientific">Moraxella lacunata</name>
    <dbReference type="NCBI Taxonomy" id="477"/>
    <lineage>
        <taxon>Bacteria</taxon>
        <taxon>Pseudomonadati</taxon>
        <taxon>Pseudomonadota</taxon>
        <taxon>Gammaproteobacteria</taxon>
        <taxon>Moraxellales</taxon>
        <taxon>Moraxellaceae</taxon>
        <taxon>Moraxella</taxon>
    </lineage>
</organism>
<evidence type="ECO:0000256" key="2">
    <source>
        <dbReference type="ARBA" id="ARBA00022649"/>
    </source>
</evidence>
<comment type="similarity">
    <text evidence="1">Belongs to the HicA mRNA interferase family.</text>
</comment>
<dbReference type="InterPro" id="IPR038570">
    <property type="entry name" value="HicA_sf"/>
</dbReference>
<evidence type="ECO:0000256" key="6">
    <source>
        <dbReference type="ARBA" id="ARBA00022884"/>
    </source>
</evidence>